<accession>F7YWB2</accession>
<dbReference type="PRINTS" id="PR00081">
    <property type="entry name" value="GDHRDH"/>
</dbReference>
<dbReference type="PATRIC" id="fig|688269.3.peg.1900"/>
<dbReference type="STRING" id="688269.Theth_1845"/>
<dbReference type="OrthoDB" id="9803333at2"/>
<evidence type="ECO:0000313" key="4">
    <source>
        <dbReference type="Proteomes" id="UP000006804"/>
    </source>
</evidence>
<keyword evidence="4" id="KW-1185">Reference proteome</keyword>
<reference evidence="3 4" key="1">
    <citation type="submission" date="2010-11" db="EMBL/GenBank/DDBJ databases">
        <title>The complete genome of Thermotoga thermarum DSM 5069.</title>
        <authorList>
            <consortium name="US DOE Joint Genome Institute (JGI-PGF)"/>
            <person name="Lucas S."/>
            <person name="Copeland A."/>
            <person name="Lapidus A."/>
            <person name="Bruce D."/>
            <person name="Goodwin L."/>
            <person name="Pitluck S."/>
            <person name="Kyrpides N."/>
            <person name="Mavromatis K."/>
            <person name="Ivanova N."/>
            <person name="Zeytun A."/>
            <person name="Brettin T."/>
            <person name="Detter J.C."/>
            <person name="Tapia R."/>
            <person name="Han C."/>
            <person name="Land M."/>
            <person name="Hauser L."/>
            <person name="Markowitz V."/>
            <person name="Cheng J.-F."/>
            <person name="Hugenholtz P."/>
            <person name="Woyke T."/>
            <person name="Wu D."/>
            <person name="Spring S."/>
            <person name="Schroeder M."/>
            <person name="Brambilla E."/>
            <person name="Klenk H.-P."/>
            <person name="Eisen J.A."/>
        </authorList>
    </citation>
    <scope>NUCLEOTIDE SEQUENCE [LARGE SCALE GENOMIC DNA]</scope>
    <source>
        <strain evidence="3 4">DSM 5069</strain>
    </source>
</reference>
<dbReference type="PROSITE" id="PS00061">
    <property type="entry name" value="ADH_SHORT"/>
    <property type="match status" value="1"/>
</dbReference>
<name>F7YWB2_9THEM</name>
<dbReference type="Gene3D" id="3.40.50.720">
    <property type="entry name" value="NAD(P)-binding Rossmann-like Domain"/>
    <property type="match status" value="1"/>
</dbReference>
<dbReference type="InterPro" id="IPR020904">
    <property type="entry name" value="Sc_DH/Rdtase_CS"/>
</dbReference>
<evidence type="ECO:0000256" key="2">
    <source>
        <dbReference type="ARBA" id="ARBA00023002"/>
    </source>
</evidence>
<dbReference type="GO" id="GO:0016491">
    <property type="term" value="F:oxidoreductase activity"/>
    <property type="evidence" value="ECO:0007669"/>
    <property type="project" value="UniProtKB-KW"/>
</dbReference>
<dbReference type="AlphaFoldDB" id="F7YWB2"/>
<dbReference type="PANTHER" id="PTHR24321:SF8">
    <property type="entry name" value="ESTRADIOL 17-BETA-DEHYDROGENASE 8-RELATED"/>
    <property type="match status" value="1"/>
</dbReference>
<protein>
    <submittedName>
        <fullName evidence="3">Short-chain dehydrogenase/reductase SDR</fullName>
    </submittedName>
</protein>
<dbReference type="HOGENOM" id="CLU_010194_1_0_0"/>
<dbReference type="InterPro" id="IPR036291">
    <property type="entry name" value="NAD(P)-bd_dom_sf"/>
</dbReference>
<dbReference type="eggNOG" id="COG1028">
    <property type="taxonomic scope" value="Bacteria"/>
</dbReference>
<dbReference type="Proteomes" id="UP000006804">
    <property type="component" value="Chromosome"/>
</dbReference>
<organism evidence="3 4">
    <name type="scientific">Pseudothermotoga thermarum DSM 5069</name>
    <dbReference type="NCBI Taxonomy" id="688269"/>
    <lineage>
        <taxon>Bacteria</taxon>
        <taxon>Thermotogati</taxon>
        <taxon>Thermotogota</taxon>
        <taxon>Thermotogae</taxon>
        <taxon>Thermotogales</taxon>
        <taxon>Thermotogaceae</taxon>
        <taxon>Pseudothermotoga</taxon>
    </lineage>
</organism>
<proteinExistence type="inferred from homology"/>
<dbReference type="RefSeq" id="WP_013933095.1">
    <property type="nucleotide sequence ID" value="NC_015707.1"/>
</dbReference>
<keyword evidence="2" id="KW-0560">Oxidoreductase</keyword>
<dbReference type="KEGG" id="tta:Theth_1845"/>
<dbReference type="NCBIfam" id="NF005559">
    <property type="entry name" value="PRK07231.1"/>
    <property type="match status" value="1"/>
</dbReference>
<dbReference type="InterPro" id="IPR002347">
    <property type="entry name" value="SDR_fam"/>
</dbReference>
<sequence length="255" mass="28125">MLQGKVAIITGGGQGIGAAIAQLFCENGIKVVLAEIDEEAGKEREELLKNQGFDATFIQTDVANEESVKKMVERTFELYERIDILVNNAAISSTKSIFERTFEEWNRVIQVNLSGSYLCARYCAEKMKDKGGVIINIASTRAFQSEPDTEPYSASKGGIVALTHSLAISLAKYRIRVVCISPGWIETSRWKKKALRTEPNLREIDHLQHPAGRVGDPMDIANLCLFLADEAKSGFITGVNFIVDGGMTVKMIYAE</sequence>
<dbReference type="Pfam" id="PF13561">
    <property type="entry name" value="adh_short_C2"/>
    <property type="match status" value="1"/>
</dbReference>
<gene>
    <name evidence="3" type="ORF">Theth_1845</name>
</gene>
<evidence type="ECO:0000256" key="1">
    <source>
        <dbReference type="ARBA" id="ARBA00006484"/>
    </source>
</evidence>
<dbReference type="PANTHER" id="PTHR24321">
    <property type="entry name" value="DEHYDROGENASES, SHORT CHAIN"/>
    <property type="match status" value="1"/>
</dbReference>
<dbReference type="SUPFAM" id="SSF51735">
    <property type="entry name" value="NAD(P)-binding Rossmann-fold domains"/>
    <property type="match status" value="1"/>
</dbReference>
<evidence type="ECO:0000313" key="3">
    <source>
        <dbReference type="EMBL" id="AEH51887.1"/>
    </source>
</evidence>
<dbReference type="PRINTS" id="PR00080">
    <property type="entry name" value="SDRFAMILY"/>
</dbReference>
<comment type="similarity">
    <text evidence="1">Belongs to the short-chain dehydrogenases/reductases (SDR) family.</text>
</comment>
<dbReference type="EMBL" id="CP002351">
    <property type="protein sequence ID" value="AEH51887.1"/>
    <property type="molecule type" value="Genomic_DNA"/>
</dbReference>
<dbReference type="FunFam" id="3.40.50.720:FF:000084">
    <property type="entry name" value="Short-chain dehydrogenase reductase"/>
    <property type="match status" value="1"/>
</dbReference>